<evidence type="ECO:0000313" key="1">
    <source>
        <dbReference type="EMBL" id="KAK3695072.1"/>
    </source>
</evidence>
<protein>
    <submittedName>
        <fullName evidence="1">Uncharacterized protein</fullName>
    </submittedName>
</protein>
<evidence type="ECO:0000313" key="2">
    <source>
        <dbReference type="Proteomes" id="UP001270362"/>
    </source>
</evidence>
<organism evidence="1 2">
    <name type="scientific">Podospora appendiculata</name>
    <dbReference type="NCBI Taxonomy" id="314037"/>
    <lineage>
        <taxon>Eukaryota</taxon>
        <taxon>Fungi</taxon>
        <taxon>Dikarya</taxon>
        <taxon>Ascomycota</taxon>
        <taxon>Pezizomycotina</taxon>
        <taxon>Sordariomycetes</taxon>
        <taxon>Sordariomycetidae</taxon>
        <taxon>Sordariales</taxon>
        <taxon>Podosporaceae</taxon>
        <taxon>Podospora</taxon>
    </lineage>
</organism>
<name>A0AAE0XKG6_9PEZI</name>
<reference evidence="1" key="2">
    <citation type="submission" date="2023-06" db="EMBL/GenBank/DDBJ databases">
        <authorList>
            <consortium name="Lawrence Berkeley National Laboratory"/>
            <person name="Haridas S."/>
            <person name="Hensen N."/>
            <person name="Bonometti L."/>
            <person name="Westerberg I."/>
            <person name="Brannstrom I.O."/>
            <person name="Guillou S."/>
            <person name="Cros-Aarteil S."/>
            <person name="Calhoun S."/>
            <person name="Kuo A."/>
            <person name="Mondo S."/>
            <person name="Pangilinan J."/>
            <person name="Riley R."/>
            <person name="Labutti K."/>
            <person name="Andreopoulos B."/>
            <person name="Lipzen A."/>
            <person name="Chen C."/>
            <person name="Yanf M."/>
            <person name="Daum C."/>
            <person name="Ng V."/>
            <person name="Clum A."/>
            <person name="Steindorff A."/>
            <person name="Ohm R."/>
            <person name="Martin F."/>
            <person name="Silar P."/>
            <person name="Natvig D."/>
            <person name="Lalanne C."/>
            <person name="Gautier V."/>
            <person name="Ament-Velasquez S.L."/>
            <person name="Kruys A."/>
            <person name="Hutchinson M.I."/>
            <person name="Powell A.J."/>
            <person name="Barry K."/>
            <person name="Miller A.N."/>
            <person name="Grigoriev I.V."/>
            <person name="Debuchy R."/>
            <person name="Gladieux P."/>
            <person name="Thoren M.H."/>
            <person name="Johannesson H."/>
        </authorList>
    </citation>
    <scope>NUCLEOTIDE SEQUENCE</scope>
    <source>
        <strain evidence="1">CBS 314.62</strain>
    </source>
</reference>
<comment type="caution">
    <text evidence="1">The sequence shown here is derived from an EMBL/GenBank/DDBJ whole genome shotgun (WGS) entry which is preliminary data.</text>
</comment>
<gene>
    <name evidence="1" type="ORF">B0T22DRAFT_91866</name>
</gene>
<dbReference type="EMBL" id="JAULSO010000001">
    <property type="protein sequence ID" value="KAK3695072.1"/>
    <property type="molecule type" value="Genomic_DNA"/>
</dbReference>
<reference evidence="1" key="1">
    <citation type="journal article" date="2023" name="Mol. Phylogenet. Evol.">
        <title>Genome-scale phylogeny and comparative genomics of the fungal order Sordariales.</title>
        <authorList>
            <person name="Hensen N."/>
            <person name="Bonometti L."/>
            <person name="Westerberg I."/>
            <person name="Brannstrom I.O."/>
            <person name="Guillou S."/>
            <person name="Cros-Aarteil S."/>
            <person name="Calhoun S."/>
            <person name="Haridas S."/>
            <person name="Kuo A."/>
            <person name="Mondo S."/>
            <person name="Pangilinan J."/>
            <person name="Riley R."/>
            <person name="LaButti K."/>
            <person name="Andreopoulos B."/>
            <person name="Lipzen A."/>
            <person name="Chen C."/>
            <person name="Yan M."/>
            <person name="Daum C."/>
            <person name="Ng V."/>
            <person name="Clum A."/>
            <person name="Steindorff A."/>
            <person name="Ohm R.A."/>
            <person name="Martin F."/>
            <person name="Silar P."/>
            <person name="Natvig D.O."/>
            <person name="Lalanne C."/>
            <person name="Gautier V."/>
            <person name="Ament-Velasquez S.L."/>
            <person name="Kruys A."/>
            <person name="Hutchinson M.I."/>
            <person name="Powell A.J."/>
            <person name="Barry K."/>
            <person name="Miller A.N."/>
            <person name="Grigoriev I.V."/>
            <person name="Debuchy R."/>
            <person name="Gladieux P."/>
            <person name="Hiltunen Thoren M."/>
            <person name="Johannesson H."/>
        </authorList>
    </citation>
    <scope>NUCLEOTIDE SEQUENCE</scope>
    <source>
        <strain evidence="1">CBS 314.62</strain>
    </source>
</reference>
<accession>A0AAE0XKG6</accession>
<keyword evidence="2" id="KW-1185">Reference proteome</keyword>
<proteinExistence type="predicted"/>
<dbReference type="Proteomes" id="UP001270362">
    <property type="component" value="Unassembled WGS sequence"/>
</dbReference>
<sequence length="214" mass="23768">MMDPWRLPVQLNCCWLSAFHPFTKFLHASSRRPGAWHWYLLRALRQANQACQYNQYTHTLARTHARPHVPYRASGDPSGLSLTSPSGPLPFQVLCCTSLNLADLSPIVLSFPFLSPLRLCSAQPCGLHRPLSILPTLLRPGTHSTHQRASSESASPASPTVENLQPFFLNPYALSLRKPASLPRFAKPIAAFHVACDLAPITTHSKKKNSHVFC</sequence>
<dbReference type="AlphaFoldDB" id="A0AAE0XKG6"/>